<evidence type="ECO:0000259" key="7">
    <source>
        <dbReference type="PROSITE" id="PS50104"/>
    </source>
</evidence>
<dbReference type="OrthoDB" id="9768004at2"/>
<evidence type="ECO:0000256" key="5">
    <source>
        <dbReference type="SAM" id="MobiDB-lite"/>
    </source>
</evidence>
<protein>
    <submittedName>
        <fullName evidence="8">TIR domain-containing protein</fullName>
    </submittedName>
</protein>
<dbReference type="Proteomes" id="UP000184436">
    <property type="component" value="Unassembled WGS sequence"/>
</dbReference>
<evidence type="ECO:0000256" key="3">
    <source>
        <dbReference type="ARBA" id="ARBA00022737"/>
    </source>
</evidence>
<keyword evidence="4" id="KW-0175">Coiled coil</keyword>
<feature type="domain" description="TIR" evidence="7">
    <location>
        <begin position="1"/>
        <end position="118"/>
    </location>
</feature>
<keyword evidence="3" id="KW-0677">Repeat</keyword>
<dbReference type="PROSITE" id="PS50104">
    <property type="entry name" value="TIR"/>
    <property type="match status" value="1"/>
</dbReference>
<dbReference type="RefSeq" id="WP_073349114.1">
    <property type="nucleotide sequence ID" value="NZ_FQVD01000002.1"/>
</dbReference>
<keyword evidence="6" id="KW-0472">Membrane</keyword>
<dbReference type="SMART" id="SM00255">
    <property type="entry name" value="TIR"/>
    <property type="match status" value="1"/>
</dbReference>
<name>A0A1M4TN29_9BACE</name>
<dbReference type="PANTHER" id="PTHR22998">
    <property type="entry name" value="SARM1"/>
    <property type="match status" value="1"/>
</dbReference>
<dbReference type="AlphaFoldDB" id="A0A1M4TN29"/>
<feature type="region of interest" description="Disordered" evidence="5">
    <location>
        <begin position="406"/>
        <end position="432"/>
    </location>
</feature>
<dbReference type="GO" id="GO:0005737">
    <property type="term" value="C:cytoplasm"/>
    <property type="evidence" value="ECO:0007669"/>
    <property type="project" value="UniProtKB-SubCell"/>
</dbReference>
<dbReference type="SUPFAM" id="SSF52200">
    <property type="entry name" value="Toll/Interleukin receptor TIR domain"/>
    <property type="match status" value="1"/>
</dbReference>
<evidence type="ECO:0000313" key="8">
    <source>
        <dbReference type="EMBL" id="SHE45796.1"/>
    </source>
</evidence>
<organism evidence="8 9">
    <name type="scientific">Bacteroides faecichinchillae</name>
    <dbReference type="NCBI Taxonomy" id="871325"/>
    <lineage>
        <taxon>Bacteria</taxon>
        <taxon>Pseudomonadati</taxon>
        <taxon>Bacteroidota</taxon>
        <taxon>Bacteroidia</taxon>
        <taxon>Bacteroidales</taxon>
        <taxon>Bacteroidaceae</taxon>
        <taxon>Bacteroides</taxon>
    </lineage>
</organism>
<dbReference type="Gene3D" id="3.40.50.10140">
    <property type="entry name" value="Toll/interleukin-1 receptor homology (TIR) domain"/>
    <property type="match status" value="1"/>
</dbReference>
<gene>
    <name evidence="8" type="ORF">SAMN05444349_102180</name>
</gene>
<dbReference type="EMBL" id="FQVD01000002">
    <property type="protein sequence ID" value="SHE45796.1"/>
    <property type="molecule type" value="Genomic_DNA"/>
</dbReference>
<dbReference type="Pfam" id="PF13676">
    <property type="entry name" value="TIR_2"/>
    <property type="match status" value="1"/>
</dbReference>
<keyword evidence="9" id="KW-1185">Reference proteome</keyword>
<feature type="transmembrane region" description="Helical" evidence="6">
    <location>
        <begin position="147"/>
        <end position="169"/>
    </location>
</feature>
<keyword evidence="6" id="KW-1133">Transmembrane helix</keyword>
<keyword evidence="2" id="KW-0963">Cytoplasm</keyword>
<evidence type="ECO:0000256" key="1">
    <source>
        <dbReference type="ARBA" id="ARBA00004496"/>
    </source>
</evidence>
<accession>A0A1M4TN29</accession>
<keyword evidence="6" id="KW-0812">Transmembrane</keyword>
<dbReference type="InterPro" id="IPR039184">
    <property type="entry name" value="SARM1"/>
</dbReference>
<evidence type="ECO:0000256" key="4">
    <source>
        <dbReference type="SAM" id="Coils"/>
    </source>
</evidence>
<dbReference type="InterPro" id="IPR000157">
    <property type="entry name" value="TIR_dom"/>
</dbReference>
<dbReference type="InterPro" id="IPR035897">
    <property type="entry name" value="Toll_tir_struct_dom_sf"/>
</dbReference>
<dbReference type="PANTHER" id="PTHR22998:SF1">
    <property type="entry name" value="NAD(+) HYDROLASE SARM1"/>
    <property type="match status" value="1"/>
</dbReference>
<feature type="coiled-coil region" evidence="4">
    <location>
        <begin position="434"/>
        <end position="464"/>
    </location>
</feature>
<evidence type="ECO:0000256" key="2">
    <source>
        <dbReference type="ARBA" id="ARBA00022490"/>
    </source>
</evidence>
<evidence type="ECO:0000256" key="6">
    <source>
        <dbReference type="SAM" id="Phobius"/>
    </source>
</evidence>
<dbReference type="STRING" id="871325.SAMN05444349_102180"/>
<evidence type="ECO:0000313" key="9">
    <source>
        <dbReference type="Proteomes" id="UP000184436"/>
    </source>
</evidence>
<dbReference type="GO" id="GO:0035591">
    <property type="term" value="F:signaling adaptor activity"/>
    <property type="evidence" value="ECO:0007669"/>
    <property type="project" value="InterPro"/>
</dbReference>
<dbReference type="GO" id="GO:0007165">
    <property type="term" value="P:signal transduction"/>
    <property type="evidence" value="ECO:0007669"/>
    <property type="project" value="InterPro"/>
</dbReference>
<proteinExistence type="predicted"/>
<feature type="compositionally biased region" description="Polar residues" evidence="5">
    <location>
        <begin position="406"/>
        <end position="423"/>
    </location>
</feature>
<dbReference type="GO" id="GO:0003953">
    <property type="term" value="F:NAD+ nucleosidase activity"/>
    <property type="evidence" value="ECO:0007669"/>
    <property type="project" value="InterPro"/>
</dbReference>
<reference evidence="8 9" key="1">
    <citation type="submission" date="2016-11" db="EMBL/GenBank/DDBJ databases">
        <authorList>
            <person name="Jaros S."/>
            <person name="Januszkiewicz K."/>
            <person name="Wedrychowicz H."/>
        </authorList>
    </citation>
    <scope>NUCLEOTIDE SEQUENCE [LARGE SCALE GENOMIC DNA]</scope>
    <source>
        <strain evidence="8 9">DSM 26883</strain>
    </source>
</reference>
<dbReference type="GO" id="GO:0048678">
    <property type="term" value="P:response to axon injury"/>
    <property type="evidence" value="ECO:0007669"/>
    <property type="project" value="InterPro"/>
</dbReference>
<sequence>MKYDIFISYRRTSFESANLIAEKLRRAGYSVFFDVETLRSGKFNEQLLTVIEQCKDFIIVLPENALDRCNAPEDWVRREVCHAMLHQKNIIPIMLANFEWPNPMPQGMEELRNYQAISASSYEYFDLSMQRLTGYLIGKPHKKHQKLLLRATLIVAILAVCAVIGYYSFRLMAIPVCTDTANTVTQGMGVINLLGETNQNLQKEWDKFCQKQHSATNNPEKTDALKSDMIKAINHYQEEINKLQTQQPSPEFVTDNYRTFLLGLYDVNMTELTAFVQTYHSMFDDLNHQIEFLKGRMDDNDFSSLNLNMAKVNFEGFQYSMNSLYYGYLELLSLLPEESLNLYKQLSPHWGHFPNGIGTTLSKEEYQRFQENEMNKFEALIKDTEIKVAKTEGDLDKLGQRLENLENTVKPQSGNEQKTTSENTHAESQLEKRKEALKAKQQYVESQKKQLEELDKKYVESYQRMKEKCQLDEKDDQSYMWGKMLHWANFMTTIVDSRKQMEEKGVYSTSSITPELALADLNSLLSCYQTYHPEAKIYLPAMKAFYKEVAQGKRPLAGVLVFGFKDDAVHPLLKAGDIIITRNETPIIKYEDLQKAIKANKTGPVTFLRLSSDGVLKEHTENMPDTKILVGYMDLKE</sequence>
<comment type="subcellular location">
    <subcellularLocation>
        <location evidence="1">Cytoplasm</location>
    </subcellularLocation>
</comment>